<protein>
    <submittedName>
        <fullName evidence="2">Uncharacterized protein</fullName>
    </submittedName>
</protein>
<keyword evidence="3" id="KW-1185">Reference proteome</keyword>
<feature type="non-terminal residue" evidence="2">
    <location>
        <position position="89"/>
    </location>
</feature>
<accession>A0ABD0RUU8</accession>
<evidence type="ECO:0000313" key="3">
    <source>
        <dbReference type="Proteomes" id="UP001529510"/>
    </source>
</evidence>
<evidence type="ECO:0000256" key="1">
    <source>
        <dbReference type="SAM" id="MobiDB-lite"/>
    </source>
</evidence>
<feature type="compositionally biased region" description="Polar residues" evidence="1">
    <location>
        <begin position="29"/>
        <end position="47"/>
    </location>
</feature>
<dbReference type="AlphaFoldDB" id="A0ABD0RUU8"/>
<reference evidence="2 3" key="1">
    <citation type="submission" date="2024-05" db="EMBL/GenBank/DDBJ databases">
        <title>Genome sequencing and assembly of Indian major carp, Cirrhinus mrigala (Hamilton, 1822).</title>
        <authorList>
            <person name="Mohindra V."/>
            <person name="Chowdhury L.M."/>
            <person name="Lal K."/>
            <person name="Jena J.K."/>
        </authorList>
    </citation>
    <scope>NUCLEOTIDE SEQUENCE [LARGE SCALE GENOMIC DNA]</scope>
    <source>
        <strain evidence="2">CM1030</strain>
        <tissue evidence="2">Blood</tissue>
    </source>
</reference>
<feature type="compositionally biased region" description="Basic and acidic residues" evidence="1">
    <location>
        <begin position="51"/>
        <end position="60"/>
    </location>
</feature>
<sequence>CKDAASKMSLNEKMEKSNTADSPEPSCVSMKSNASIVMPPNINNEGVTSDPRLKNHEKTSLEPSGVLVKNNVSLLNLPNLSDGAVTSDL</sequence>
<proteinExistence type="predicted"/>
<organism evidence="2 3">
    <name type="scientific">Cirrhinus mrigala</name>
    <name type="common">Mrigala</name>
    <dbReference type="NCBI Taxonomy" id="683832"/>
    <lineage>
        <taxon>Eukaryota</taxon>
        <taxon>Metazoa</taxon>
        <taxon>Chordata</taxon>
        <taxon>Craniata</taxon>
        <taxon>Vertebrata</taxon>
        <taxon>Euteleostomi</taxon>
        <taxon>Actinopterygii</taxon>
        <taxon>Neopterygii</taxon>
        <taxon>Teleostei</taxon>
        <taxon>Ostariophysi</taxon>
        <taxon>Cypriniformes</taxon>
        <taxon>Cyprinidae</taxon>
        <taxon>Labeoninae</taxon>
        <taxon>Labeonini</taxon>
        <taxon>Cirrhinus</taxon>
    </lineage>
</organism>
<evidence type="ECO:0000313" key="2">
    <source>
        <dbReference type="EMBL" id="KAL0202334.1"/>
    </source>
</evidence>
<feature type="non-terminal residue" evidence="2">
    <location>
        <position position="1"/>
    </location>
</feature>
<comment type="caution">
    <text evidence="2">The sequence shown here is derived from an EMBL/GenBank/DDBJ whole genome shotgun (WGS) entry which is preliminary data.</text>
</comment>
<feature type="region of interest" description="Disordered" evidence="1">
    <location>
        <begin position="1"/>
        <end position="64"/>
    </location>
</feature>
<dbReference type="EMBL" id="JAMKFB020000001">
    <property type="protein sequence ID" value="KAL0202334.1"/>
    <property type="molecule type" value="Genomic_DNA"/>
</dbReference>
<name>A0ABD0RUU8_CIRMR</name>
<feature type="compositionally biased region" description="Basic and acidic residues" evidence="1">
    <location>
        <begin position="1"/>
        <end position="18"/>
    </location>
</feature>
<gene>
    <name evidence="2" type="ORF">M9458_000352</name>
</gene>
<dbReference type="Proteomes" id="UP001529510">
    <property type="component" value="Unassembled WGS sequence"/>
</dbReference>